<keyword evidence="3" id="KW-1185">Reference proteome</keyword>
<dbReference type="EMBL" id="JADKMY010000003">
    <property type="protein sequence ID" value="MBF4554298.1"/>
    <property type="molecule type" value="Genomic_DNA"/>
</dbReference>
<keyword evidence="1" id="KW-1133">Transmembrane helix</keyword>
<gene>
    <name evidence="2" type="ORF">IRY30_09475</name>
</gene>
<organism evidence="2 3">
    <name type="scientific">Corynebacterium suicordis DSM 45110</name>
    <dbReference type="NCBI Taxonomy" id="1121369"/>
    <lineage>
        <taxon>Bacteria</taxon>
        <taxon>Bacillati</taxon>
        <taxon>Actinomycetota</taxon>
        <taxon>Actinomycetes</taxon>
        <taxon>Mycobacteriales</taxon>
        <taxon>Corynebacteriaceae</taxon>
        <taxon>Corynebacterium</taxon>
    </lineage>
</organism>
<evidence type="ECO:0000313" key="2">
    <source>
        <dbReference type="EMBL" id="MBF4554298.1"/>
    </source>
</evidence>
<evidence type="ECO:0000256" key="1">
    <source>
        <dbReference type="SAM" id="Phobius"/>
    </source>
</evidence>
<dbReference type="Pfam" id="PF11021">
    <property type="entry name" value="DUF2613"/>
    <property type="match status" value="1"/>
</dbReference>
<feature type="transmembrane region" description="Helical" evidence="1">
    <location>
        <begin position="12"/>
        <end position="38"/>
    </location>
</feature>
<evidence type="ECO:0000313" key="3">
    <source>
        <dbReference type="Proteomes" id="UP000635902"/>
    </source>
</evidence>
<name>A0ABR9ZLI3_9CORY</name>
<sequence length="69" mass="6994">MSFENEYQRKRSVGPAIAAVVVGVILGGAAALGAGAMADNSVLPSAEEIAVNRDNAFLGSVQYGGRIEG</sequence>
<keyword evidence="1" id="KW-0812">Transmembrane</keyword>
<comment type="caution">
    <text evidence="2">The sequence shown here is derived from an EMBL/GenBank/DDBJ whole genome shotgun (WGS) entry which is preliminary data.</text>
</comment>
<keyword evidence="1" id="KW-0472">Membrane</keyword>
<dbReference type="RefSeq" id="WP_194557179.1">
    <property type="nucleotide sequence ID" value="NZ_JADKMY010000003.1"/>
</dbReference>
<dbReference type="InterPro" id="IPR022566">
    <property type="entry name" value="DUF2613"/>
</dbReference>
<proteinExistence type="predicted"/>
<reference evidence="2 3" key="1">
    <citation type="submission" date="2020-10" db="EMBL/GenBank/DDBJ databases">
        <title>Novel species in genus Corynebacterium.</title>
        <authorList>
            <person name="Zhang G."/>
        </authorList>
    </citation>
    <scope>NUCLEOTIDE SEQUENCE [LARGE SCALE GENOMIC DNA]</scope>
    <source>
        <strain evidence="2 3">DSM 45110</strain>
    </source>
</reference>
<accession>A0ABR9ZLI3</accession>
<dbReference type="Proteomes" id="UP000635902">
    <property type="component" value="Unassembled WGS sequence"/>
</dbReference>
<protein>
    <submittedName>
        <fullName evidence="2">DUF2613 domain-containing protein</fullName>
    </submittedName>
</protein>